<reference evidence="2 3" key="1">
    <citation type="submission" date="2020-04" db="EMBL/GenBank/DDBJ databases">
        <title>Genome sequencing of novel species.</title>
        <authorList>
            <person name="Heo J."/>
            <person name="Kim S.-J."/>
            <person name="Kim J.-S."/>
            <person name="Hong S.-B."/>
            <person name="Kwon S.-W."/>
        </authorList>
    </citation>
    <scope>NUCLEOTIDE SEQUENCE [LARGE SCALE GENOMIC DNA]</scope>
    <source>
        <strain evidence="2 3">F39-2</strain>
    </source>
</reference>
<sequence length="136" mass="15001">MAKSLPIVMLIILFFAASCQKADLKDMLITPDSVSTIKISVASVSGPTTTSVNQEVSYLVTWPHSRTYTAFRNFKTDTLGQTSHITLYVDSNSCQTCIVNTTTATYKFKPTAKGTYYLKFLGRDSTHTIVDTVTVK</sequence>
<organism evidence="2 3">
    <name type="scientific">Mucilaginibacter robiniae</name>
    <dbReference type="NCBI Taxonomy" id="2728022"/>
    <lineage>
        <taxon>Bacteria</taxon>
        <taxon>Pseudomonadati</taxon>
        <taxon>Bacteroidota</taxon>
        <taxon>Sphingobacteriia</taxon>
        <taxon>Sphingobacteriales</taxon>
        <taxon>Sphingobacteriaceae</taxon>
        <taxon>Mucilaginibacter</taxon>
    </lineage>
</organism>
<gene>
    <name evidence="2" type="ORF">HH214_03140</name>
</gene>
<evidence type="ECO:0000313" key="3">
    <source>
        <dbReference type="Proteomes" id="UP000503278"/>
    </source>
</evidence>
<dbReference type="EMBL" id="CP051682">
    <property type="protein sequence ID" value="QJD94945.1"/>
    <property type="molecule type" value="Genomic_DNA"/>
</dbReference>
<evidence type="ECO:0000313" key="2">
    <source>
        <dbReference type="EMBL" id="QJD94945.1"/>
    </source>
</evidence>
<keyword evidence="1" id="KW-0732">Signal</keyword>
<keyword evidence="3" id="KW-1185">Reference proteome</keyword>
<dbReference type="AlphaFoldDB" id="A0A7L5DUZ0"/>
<feature type="signal peptide" evidence="1">
    <location>
        <begin position="1"/>
        <end position="21"/>
    </location>
</feature>
<evidence type="ECO:0008006" key="4">
    <source>
        <dbReference type="Google" id="ProtNLM"/>
    </source>
</evidence>
<dbReference type="KEGG" id="mrob:HH214_03140"/>
<proteinExistence type="predicted"/>
<accession>A0A7L5DUZ0</accession>
<evidence type="ECO:0000256" key="1">
    <source>
        <dbReference type="SAM" id="SignalP"/>
    </source>
</evidence>
<feature type="chain" id="PRO_5029654524" description="GOLD domain-containing protein" evidence="1">
    <location>
        <begin position="22"/>
        <end position="136"/>
    </location>
</feature>
<protein>
    <recommendedName>
        <fullName evidence="4">GOLD domain-containing protein</fullName>
    </recommendedName>
</protein>
<dbReference type="RefSeq" id="WP_169605962.1">
    <property type="nucleotide sequence ID" value="NZ_CP051682.1"/>
</dbReference>
<dbReference type="Proteomes" id="UP000503278">
    <property type="component" value="Chromosome"/>
</dbReference>
<dbReference type="PROSITE" id="PS51257">
    <property type="entry name" value="PROKAR_LIPOPROTEIN"/>
    <property type="match status" value="1"/>
</dbReference>
<name>A0A7L5DUZ0_9SPHI</name>